<gene>
    <name evidence="3" type="ORF">J2W55_001954</name>
</gene>
<keyword evidence="1" id="KW-0472">Membrane</keyword>
<feature type="signal peptide" evidence="2">
    <location>
        <begin position="1"/>
        <end position="25"/>
    </location>
</feature>
<protein>
    <recommendedName>
        <fullName evidence="5">Oxygen tolerance</fullName>
    </recommendedName>
</protein>
<proteinExistence type="predicted"/>
<keyword evidence="1" id="KW-1133">Transmembrane helix</keyword>
<comment type="caution">
    <text evidence="3">The sequence shown here is derived from an EMBL/GenBank/DDBJ whole genome shotgun (WGS) entry which is preliminary data.</text>
</comment>
<feature type="chain" id="PRO_5047493900" description="Oxygen tolerance" evidence="2">
    <location>
        <begin position="26"/>
        <end position="321"/>
    </location>
</feature>
<name>A0ABU1T9Q5_9SPHI</name>
<evidence type="ECO:0000256" key="2">
    <source>
        <dbReference type="SAM" id="SignalP"/>
    </source>
</evidence>
<dbReference type="Proteomes" id="UP001247620">
    <property type="component" value="Unassembled WGS sequence"/>
</dbReference>
<dbReference type="Pfam" id="PF13584">
    <property type="entry name" value="BatD"/>
    <property type="match status" value="1"/>
</dbReference>
<sequence>MIKLFFKYALTFTVLLTGFSYQSRAQGVQAEAKLDRVAIKIGEQTQLHFIARFHAKDKVDFPALADSIGKIQIVSVKVDTTFDKDDVSLETIRHNYTITAFDSGNYTIPAYAFHAPGGDVKTQPLTLQVTTVAVDTTKAAYDIKQPLAISYTFMDWLRDNWVWVVAGLAAILIIAGIIYYIRKRPKKEVVVEAPQPVIPPHVTALQKLAELRDKKLWQQEQTKQYHTELSDVVREYLESRYAIQAQEQTSDEIFASLRHMDITDANRNILRQLLVLADLVKFAKEKPLPHENEQSLDNAVAFVNNTKQVIQTPVIKEEDKK</sequence>
<evidence type="ECO:0000313" key="4">
    <source>
        <dbReference type="Proteomes" id="UP001247620"/>
    </source>
</evidence>
<evidence type="ECO:0000313" key="3">
    <source>
        <dbReference type="EMBL" id="MDR6942112.1"/>
    </source>
</evidence>
<keyword evidence="4" id="KW-1185">Reference proteome</keyword>
<accession>A0ABU1T9Q5</accession>
<dbReference type="EMBL" id="JAVDUU010000002">
    <property type="protein sequence ID" value="MDR6942112.1"/>
    <property type="molecule type" value="Genomic_DNA"/>
</dbReference>
<keyword evidence="2" id="KW-0732">Signal</keyword>
<dbReference type="RefSeq" id="WP_310094855.1">
    <property type="nucleotide sequence ID" value="NZ_JAVDUU010000002.1"/>
</dbReference>
<feature type="transmembrane region" description="Helical" evidence="1">
    <location>
        <begin position="161"/>
        <end position="181"/>
    </location>
</feature>
<dbReference type="InterPro" id="IPR025738">
    <property type="entry name" value="BatD"/>
</dbReference>
<reference evidence="3 4" key="1">
    <citation type="submission" date="2023-07" db="EMBL/GenBank/DDBJ databases">
        <title>Sorghum-associated microbial communities from plants grown in Nebraska, USA.</title>
        <authorList>
            <person name="Schachtman D."/>
        </authorList>
    </citation>
    <scope>NUCLEOTIDE SEQUENCE [LARGE SCALE GENOMIC DNA]</scope>
    <source>
        <strain evidence="3 4">3262</strain>
    </source>
</reference>
<evidence type="ECO:0008006" key="5">
    <source>
        <dbReference type="Google" id="ProtNLM"/>
    </source>
</evidence>
<organism evidence="3 4">
    <name type="scientific">Mucilaginibacter pocheonensis</name>
    <dbReference type="NCBI Taxonomy" id="398050"/>
    <lineage>
        <taxon>Bacteria</taxon>
        <taxon>Pseudomonadati</taxon>
        <taxon>Bacteroidota</taxon>
        <taxon>Sphingobacteriia</taxon>
        <taxon>Sphingobacteriales</taxon>
        <taxon>Sphingobacteriaceae</taxon>
        <taxon>Mucilaginibacter</taxon>
    </lineage>
</organism>
<evidence type="ECO:0000256" key="1">
    <source>
        <dbReference type="SAM" id="Phobius"/>
    </source>
</evidence>
<keyword evidence="1" id="KW-0812">Transmembrane</keyword>